<evidence type="ECO:0000256" key="1">
    <source>
        <dbReference type="ARBA" id="ARBA00004651"/>
    </source>
</evidence>
<dbReference type="GO" id="GO:0005886">
    <property type="term" value="C:plasma membrane"/>
    <property type="evidence" value="ECO:0007669"/>
    <property type="project" value="UniProtKB-SubCell"/>
</dbReference>
<reference evidence="8" key="1">
    <citation type="submission" date="2021-02" db="EMBL/GenBank/DDBJ databases">
        <title>Draft genome sequence of Microbispora sp. RL4-1S isolated from rice leaves in Thailand.</title>
        <authorList>
            <person name="Muangham S."/>
            <person name="Duangmal K."/>
        </authorList>
    </citation>
    <scope>NUCLEOTIDE SEQUENCE</scope>
    <source>
        <strain evidence="8">RL4-1S</strain>
    </source>
</reference>
<keyword evidence="3 6" id="KW-0812">Transmembrane</keyword>
<protein>
    <submittedName>
        <fullName evidence="8">MFS transporter</fullName>
    </submittedName>
</protein>
<feature type="transmembrane region" description="Helical" evidence="6">
    <location>
        <begin position="128"/>
        <end position="148"/>
    </location>
</feature>
<gene>
    <name evidence="8" type="ORF">JOL79_14745</name>
</gene>
<accession>A0A941AIE4</accession>
<feature type="domain" description="Major facilitator superfamily (MFS) profile" evidence="7">
    <location>
        <begin position="248"/>
        <end position="446"/>
    </location>
</feature>
<evidence type="ECO:0000256" key="4">
    <source>
        <dbReference type="ARBA" id="ARBA00022989"/>
    </source>
</evidence>
<sequence>MRSGGDASAASAYDAGEDSGRPWGLRTVLVRHADFRRLFAGSTVSLFGSSVTTVALPLTSVVCLHASATEMGVLSAVMWLPHLVLGLPAGVWVGRMPYRRVLIIGDVSQMLLIGAIPALAALGLLRMWHLYVVMLLAGVANLFATVAAQSLTPQLVPRDQLLPANSALMLSNATVNTTGSALGGLLVAALTAPIAMVVDAVSFLVSSLFKMRIQASGRVDTPAAETAAAEERQPTHLRAGIVEGWRAVFAHPVMRAVVTAATVGAFAGQTQAVVLMLYLVRDIGLPAGQVGALVALSGVAGVVGALTAPRITRRLGPGPAFIAGMSFASVSGLVLAAATGPFVAVFAVLAVAQLLRGAGPSLYGINQQTFRQALIPAELLSRVNATWRFLAFGGQSIGALAGGAAGTALGSRATLVAGSCLMLAGTVVALLSPVRRLRELTDVPRP</sequence>
<comment type="subcellular location">
    <subcellularLocation>
        <location evidence="1">Cell membrane</location>
        <topology evidence="1">Multi-pass membrane protein</topology>
    </subcellularLocation>
</comment>
<organism evidence="8 9">
    <name type="scientific">Microbispora oryzae</name>
    <dbReference type="NCBI Taxonomy" id="2806554"/>
    <lineage>
        <taxon>Bacteria</taxon>
        <taxon>Bacillati</taxon>
        <taxon>Actinomycetota</taxon>
        <taxon>Actinomycetes</taxon>
        <taxon>Streptosporangiales</taxon>
        <taxon>Streptosporangiaceae</taxon>
        <taxon>Microbispora</taxon>
    </lineage>
</organism>
<feature type="transmembrane region" description="Helical" evidence="6">
    <location>
        <begin position="73"/>
        <end position="94"/>
    </location>
</feature>
<evidence type="ECO:0000313" key="8">
    <source>
        <dbReference type="EMBL" id="MBP2705071.1"/>
    </source>
</evidence>
<feature type="transmembrane region" description="Helical" evidence="6">
    <location>
        <begin position="320"/>
        <end position="338"/>
    </location>
</feature>
<comment type="caution">
    <text evidence="8">The sequence shown here is derived from an EMBL/GenBank/DDBJ whole genome shotgun (WGS) entry which is preliminary data.</text>
</comment>
<dbReference type="CDD" id="cd06173">
    <property type="entry name" value="MFS_MefA_like"/>
    <property type="match status" value="1"/>
</dbReference>
<dbReference type="InterPro" id="IPR036259">
    <property type="entry name" value="MFS_trans_sf"/>
</dbReference>
<evidence type="ECO:0000259" key="7">
    <source>
        <dbReference type="PROSITE" id="PS50850"/>
    </source>
</evidence>
<feature type="transmembrane region" description="Helical" evidence="6">
    <location>
        <begin position="286"/>
        <end position="308"/>
    </location>
</feature>
<feature type="transmembrane region" description="Helical" evidence="6">
    <location>
        <begin position="386"/>
        <end position="407"/>
    </location>
</feature>
<evidence type="ECO:0000256" key="2">
    <source>
        <dbReference type="ARBA" id="ARBA00022475"/>
    </source>
</evidence>
<dbReference type="Pfam" id="PF07690">
    <property type="entry name" value="MFS_1"/>
    <property type="match status" value="1"/>
</dbReference>
<name>A0A941AIE4_9ACTN</name>
<evidence type="ECO:0000313" key="9">
    <source>
        <dbReference type="Proteomes" id="UP000674234"/>
    </source>
</evidence>
<keyword evidence="9" id="KW-1185">Reference proteome</keyword>
<keyword evidence="5 6" id="KW-0472">Membrane</keyword>
<feature type="transmembrane region" description="Helical" evidence="6">
    <location>
        <begin position="46"/>
        <end position="67"/>
    </location>
</feature>
<dbReference type="Proteomes" id="UP000674234">
    <property type="component" value="Unassembled WGS sequence"/>
</dbReference>
<proteinExistence type="predicted"/>
<keyword evidence="4 6" id="KW-1133">Transmembrane helix</keyword>
<evidence type="ECO:0000256" key="5">
    <source>
        <dbReference type="ARBA" id="ARBA00023136"/>
    </source>
</evidence>
<dbReference type="PROSITE" id="PS50850">
    <property type="entry name" value="MFS"/>
    <property type="match status" value="1"/>
</dbReference>
<evidence type="ECO:0000256" key="3">
    <source>
        <dbReference type="ARBA" id="ARBA00022692"/>
    </source>
</evidence>
<dbReference type="GO" id="GO:0022857">
    <property type="term" value="F:transmembrane transporter activity"/>
    <property type="evidence" value="ECO:0007669"/>
    <property type="project" value="InterPro"/>
</dbReference>
<feature type="transmembrane region" description="Helical" evidence="6">
    <location>
        <begin position="101"/>
        <end position="122"/>
    </location>
</feature>
<dbReference type="SUPFAM" id="SSF103473">
    <property type="entry name" value="MFS general substrate transporter"/>
    <property type="match status" value="1"/>
</dbReference>
<dbReference type="InterPro" id="IPR020846">
    <property type="entry name" value="MFS_dom"/>
</dbReference>
<evidence type="ECO:0000256" key="6">
    <source>
        <dbReference type="SAM" id="Phobius"/>
    </source>
</evidence>
<dbReference type="RefSeq" id="WP_210156373.1">
    <property type="nucleotide sequence ID" value="NZ_JAFCNB010000007.1"/>
</dbReference>
<dbReference type="InterPro" id="IPR011701">
    <property type="entry name" value="MFS"/>
</dbReference>
<feature type="transmembrane region" description="Helical" evidence="6">
    <location>
        <begin position="185"/>
        <end position="209"/>
    </location>
</feature>
<dbReference type="Gene3D" id="1.20.1250.20">
    <property type="entry name" value="MFS general substrate transporter like domains"/>
    <property type="match status" value="1"/>
</dbReference>
<feature type="transmembrane region" description="Helical" evidence="6">
    <location>
        <begin position="344"/>
        <end position="365"/>
    </location>
</feature>
<keyword evidence="2" id="KW-1003">Cell membrane</keyword>
<feature type="transmembrane region" description="Helical" evidence="6">
    <location>
        <begin position="413"/>
        <end position="431"/>
    </location>
</feature>
<feature type="transmembrane region" description="Helical" evidence="6">
    <location>
        <begin position="256"/>
        <end position="280"/>
    </location>
</feature>
<dbReference type="AlphaFoldDB" id="A0A941AIE4"/>
<dbReference type="PANTHER" id="PTHR23513:SF6">
    <property type="entry name" value="MAJOR FACILITATOR SUPERFAMILY ASSOCIATED DOMAIN-CONTAINING PROTEIN"/>
    <property type="match status" value="1"/>
</dbReference>
<dbReference type="EMBL" id="JAFCNB010000007">
    <property type="protein sequence ID" value="MBP2705071.1"/>
    <property type="molecule type" value="Genomic_DNA"/>
</dbReference>
<dbReference type="PANTHER" id="PTHR23513">
    <property type="entry name" value="INTEGRAL MEMBRANE EFFLUX PROTEIN-RELATED"/>
    <property type="match status" value="1"/>
</dbReference>